<dbReference type="Proteomes" id="UP001056436">
    <property type="component" value="Unassembled WGS sequence"/>
</dbReference>
<sequence length="54" mass="5860">MVPVAVTPQLEPAVLLPESNQFEPQTRPRGLRRCLCPGSLSYPPKHASDSTSSL</sequence>
<gene>
    <name evidence="1" type="ORF">CABS02_13733</name>
</gene>
<organism evidence="1 2">
    <name type="scientific">Colletotrichum abscissum</name>
    <dbReference type="NCBI Taxonomy" id="1671311"/>
    <lineage>
        <taxon>Eukaryota</taxon>
        <taxon>Fungi</taxon>
        <taxon>Dikarya</taxon>
        <taxon>Ascomycota</taxon>
        <taxon>Pezizomycotina</taxon>
        <taxon>Sordariomycetes</taxon>
        <taxon>Hypocreomycetidae</taxon>
        <taxon>Glomerellales</taxon>
        <taxon>Glomerellaceae</taxon>
        <taxon>Colletotrichum</taxon>
        <taxon>Colletotrichum acutatum species complex</taxon>
    </lineage>
</organism>
<name>A0A9P9X299_9PEZI</name>
<reference evidence="1" key="1">
    <citation type="submission" date="2019-01" db="EMBL/GenBank/DDBJ databases">
        <title>Colletotrichum abscissum LGMF1257.</title>
        <authorList>
            <person name="Baroncelli R."/>
        </authorList>
    </citation>
    <scope>NUCLEOTIDE SEQUENCE</scope>
    <source>
        <strain evidence="1">Ca142</strain>
    </source>
</reference>
<keyword evidence="2" id="KW-1185">Reference proteome</keyword>
<comment type="caution">
    <text evidence="1">The sequence shown here is derived from an EMBL/GenBank/DDBJ whole genome shotgun (WGS) entry which is preliminary data.</text>
</comment>
<evidence type="ECO:0000313" key="1">
    <source>
        <dbReference type="EMBL" id="KAI3532888.1"/>
    </source>
</evidence>
<proteinExistence type="predicted"/>
<dbReference type="EMBL" id="SDAQ01000163">
    <property type="protein sequence ID" value="KAI3532888.1"/>
    <property type="molecule type" value="Genomic_DNA"/>
</dbReference>
<dbReference type="AlphaFoldDB" id="A0A9P9X299"/>
<accession>A0A9P9X299</accession>
<evidence type="ECO:0000313" key="2">
    <source>
        <dbReference type="Proteomes" id="UP001056436"/>
    </source>
</evidence>
<protein>
    <submittedName>
        <fullName evidence="1">Uncharacterized protein</fullName>
    </submittedName>
</protein>